<feature type="compositionally biased region" description="Basic and acidic residues" evidence="11">
    <location>
        <begin position="55"/>
        <end position="84"/>
    </location>
</feature>
<dbReference type="OrthoDB" id="372395at2759"/>
<gene>
    <name evidence="13" type="ORF">OIDMADRAFT_116656</name>
</gene>
<protein>
    <recommendedName>
        <fullName evidence="3">aspartate--tRNA ligase</fullName>
        <ecNumber evidence="3">6.1.1.12</ecNumber>
    </recommendedName>
</protein>
<dbReference type="InterPro" id="IPR002312">
    <property type="entry name" value="Asp/Asn-tRNA-synth_IIb"/>
</dbReference>
<dbReference type="SUPFAM" id="SSF50249">
    <property type="entry name" value="Nucleic acid-binding proteins"/>
    <property type="match status" value="1"/>
</dbReference>
<dbReference type="InterPro" id="IPR024320">
    <property type="entry name" value="LPG_synthase_C"/>
</dbReference>
<comment type="similarity">
    <text evidence="2">Belongs to the class-II aminoacyl-tRNA synthetase family. Type 2 subfamily.</text>
</comment>
<dbReference type="AlphaFoldDB" id="A0A0C3HSA6"/>
<dbReference type="GO" id="GO:0005829">
    <property type="term" value="C:cytosol"/>
    <property type="evidence" value="ECO:0007669"/>
    <property type="project" value="TreeGrafter"/>
</dbReference>
<feature type="region of interest" description="Disordered" evidence="11">
    <location>
        <begin position="1"/>
        <end position="85"/>
    </location>
</feature>
<dbReference type="GO" id="GO:0006422">
    <property type="term" value="P:aspartyl-tRNA aminoacylation"/>
    <property type="evidence" value="ECO:0007669"/>
    <property type="project" value="InterPro"/>
</dbReference>
<dbReference type="GO" id="GO:0004815">
    <property type="term" value="F:aspartate-tRNA ligase activity"/>
    <property type="evidence" value="ECO:0007669"/>
    <property type="project" value="UniProtKB-EC"/>
</dbReference>
<dbReference type="PROSITE" id="PS50862">
    <property type="entry name" value="AA_TRNA_LIGASE_II"/>
    <property type="match status" value="1"/>
</dbReference>
<reference evidence="13 14" key="1">
    <citation type="submission" date="2014-04" db="EMBL/GenBank/DDBJ databases">
        <authorList>
            <consortium name="DOE Joint Genome Institute"/>
            <person name="Kuo A."/>
            <person name="Martino E."/>
            <person name="Perotto S."/>
            <person name="Kohler A."/>
            <person name="Nagy L.G."/>
            <person name="Floudas D."/>
            <person name="Copeland A."/>
            <person name="Barry K.W."/>
            <person name="Cichocki N."/>
            <person name="Veneault-Fourrey C."/>
            <person name="LaButti K."/>
            <person name="Lindquist E.A."/>
            <person name="Lipzen A."/>
            <person name="Lundell T."/>
            <person name="Morin E."/>
            <person name="Murat C."/>
            <person name="Sun H."/>
            <person name="Tunlid A."/>
            <person name="Henrissat B."/>
            <person name="Grigoriev I.V."/>
            <person name="Hibbett D.S."/>
            <person name="Martin F."/>
            <person name="Nordberg H.P."/>
            <person name="Cantor M.N."/>
            <person name="Hua S.X."/>
        </authorList>
    </citation>
    <scope>NUCLEOTIDE SEQUENCE [LARGE SCALE GENOMIC DNA]</scope>
    <source>
        <strain evidence="13 14">Zn</strain>
    </source>
</reference>
<dbReference type="InterPro" id="IPR045864">
    <property type="entry name" value="aa-tRNA-synth_II/BPL/LPL"/>
</dbReference>
<dbReference type="EC" id="6.1.1.12" evidence="3"/>
<reference evidence="14" key="2">
    <citation type="submission" date="2015-01" db="EMBL/GenBank/DDBJ databases">
        <title>Evolutionary Origins and Diversification of the Mycorrhizal Mutualists.</title>
        <authorList>
            <consortium name="DOE Joint Genome Institute"/>
            <consortium name="Mycorrhizal Genomics Consortium"/>
            <person name="Kohler A."/>
            <person name="Kuo A."/>
            <person name="Nagy L.G."/>
            <person name="Floudas D."/>
            <person name="Copeland A."/>
            <person name="Barry K.W."/>
            <person name="Cichocki N."/>
            <person name="Veneault-Fourrey C."/>
            <person name="LaButti K."/>
            <person name="Lindquist E.A."/>
            <person name="Lipzen A."/>
            <person name="Lundell T."/>
            <person name="Morin E."/>
            <person name="Murat C."/>
            <person name="Riley R."/>
            <person name="Ohm R."/>
            <person name="Sun H."/>
            <person name="Tunlid A."/>
            <person name="Henrissat B."/>
            <person name="Grigoriev I.V."/>
            <person name="Hibbett D.S."/>
            <person name="Martin F."/>
        </authorList>
    </citation>
    <scope>NUCLEOTIDE SEQUENCE [LARGE SCALE GENOMIC DNA]</scope>
    <source>
        <strain evidence="14">Zn</strain>
    </source>
</reference>
<evidence type="ECO:0000313" key="13">
    <source>
        <dbReference type="EMBL" id="KIN05097.1"/>
    </source>
</evidence>
<evidence type="ECO:0000256" key="8">
    <source>
        <dbReference type="ARBA" id="ARBA00022917"/>
    </source>
</evidence>
<dbReference type="InterPro" id="IPR004364">
    <property type="entry name" value="Aa-tRNA-synt_II"/>
</dbReference>
<dbReference type="InParanoid" id="A0A0C3HSA6"/>
<dbReference type="InterPro" id="IPR012340">
    <property type="entry name" value="NA-bd_OB-fold"/>
</dbReference>
<keyword evidence="5" id="KW-0436">Ligase</keyword>
<comment type="subcellular location">
    <subcellularLocation>
        <location evidence="1">Cytoplasm</location>
    </subcellularLocation>
</comment>
<feature type="compositionally biased region" description="Polar residues" evidence="11">
    <location>
        <begin position="16"/>
        <end position="34"/>
    </location>
</feature>
<dbReference type="SUPFAM" id="SSF55681">
    <property type="entry name" value="Class II aaRS and biotin synthetases"/>
    <property type="match status" value="1"/>
</dbReference>
<keyword evidence="4" id="KW-0963">Cytoplasm</keyword>
<evidence type="ECO:0000256" key="9">
    <source>
        <dbReference type="ARBA" id="ARBA00023146"/>
    </source>
</evidence>
<dbReference type="STRING" id="913774.A0A0C3HSA6"/>
<accession>A0A0C3HSA6</accession>
<dbReference type="HOGENOM" id="CLU_004553_1_2_1"/>
<dbReference type="Proteomes" id="UP000054321">
    <property type="component" value="Unassembled WGS sequence"/>
</dbReference>
<dbReference type="CDD" id="cd04320">
    <property type="entry name" value="AspRS_cyto_N"/>
    <property type="match status" value="1"/>
</dbReference>
<proteinExistence type="inferred from homology"/>
<dbReference type="PRINTS" id="PR01042">
    <property type="entry name" value="TRNASYNTHASP"/>
</dbReference>
<dbReference type="GO" id="GO:0003723">
    <property type="term" value="F:RNA binding"/>
    <property type="evidence" value="ECO:0007669"/>
    <property type="project" value="TreeGrafter"/>
</dbReference>
<comment type="catalytic activity">
    <reaction evidence="10">
        <text>tRNA(Asp) + L-aspartate + ATP = L-aspartyl-tRNA(Asp) + AMP + diphosphate</text>
        <dbReference type="Rhea" id="RHEA:19649"/>
        <dbReference type="Rhea" id="RHEA-COMP:9660"/>
        <dbReference type="Rhea" id="RHEA-COMP:9678"/>
        <dbReference type="ChEBI" id="CHEBI:29991"/>
        <dbReference type="ChEBI" id="CHEBI:30616"/>
        <dbReference type="ChEBI" id="CHEBI:33019"/>
        <dbReference type="ChEBI" id="CHEBI:78442"/>
        <dbReference type="ChEBI" id="CHEBI:78516"/>
        <dbReference type="ChEBI" id="CHEBI:456215"/>
        <dbReference type="EC" id="6.1.1.12"/>
    </reaction>
</comment>
<feature type="domain" description="Aminoacyl-transfer RNA synthetases class-II family profile" evidence="12">
    <location>
        <begin position="342"/>
        <end position="599"/>
    </location>
</feature>
<keyword evidence="7" id="KW-0067">ATP-binding</keyword>
<dbReference type="InterPro" id="IPR004523">
    <property type="entry name" value="Asp-tRNA_synthase_2"/>
</dbReference>
<dbReference type="PANTHER" id="PTHR43450">
    <property type="entry name" value="ASPARTYL-TRNA SYNTHETASE"/>
    <property type="match status" value="1"/>
</dbReference>
<feature type="region of interest" description="Disordered" evidence="11">
    <location>
        <begin position="254"/>
        <end position="303"/>
    </location>
</feature>
<evidence type="ECO:0000256" key="3">
    <source>
        <dbReference type="ARBA" id="ARBA00012841"/>
    </source>
</evidence>
<dbReference type="Pfam" id="PF09924">
    <property type="entry name" value="LPG_synthase_C"/>
    <property type="match status" value="1"/>
</dbReference>
<dbReference type="GO" id="GO:0017101">
    <property type="term" value="C:aminoacyl-tRNA synthetase multienzyme complex"/>
    <property type="evidence" value="ECO:0007669"/>
    <property type="project" value="TreeGrafter"/>
</dbReference>
<evidence type="ECO:0000256" key="2">
    <source>
        <dbReference type="ARBA" id="ARBA00005312"/>
    </source>
</evidence>
<dbReference type="EMBL" id="KN832872">
    <property type="protein sequence ID" value="KIN05097.1"/>
    <property type="molecule type" value="Genomic_DNA"/>
</dbReference>
<dbReference type="Gene3D" id="3.30.930.10">
    <property type="entry name" value="Bira Bifunctional Protein, Domain 2"/>
    <property type="match status" value="2"/>
</dbReference>
<dbReference type="Pfam" id="PF00152">
    <property type="entry name" value="tRNA-synt_2"/>
    <property type="match status" value="1"/>
</dbReference>
<dbReference type="Gene3D" id="2.40.50.140">
    <property type="entry name" value="Nucleic acid-binding proteins"/>
    <property type="match status" value="1"/>
</dbReference>
<keyword evidence="6" id="KW-0547">Nucleotide-binding</keyword>
<name>A0A0C3HSA6_OIDMZ</name>
<evidence type="ECO:0000256" key="6">
    <source>
        <dbReference type="ARBA" id="ARBA00022741"/>
    </source>
</evidence>
<feature type="compositionally biased region" description="Acidic residues" evidence="11">
    <location>
        <begin position="261"/>
        <end position="270"/>
    </location>
</feature>
<evidence type="ECO:0000256" key="1">
    <source>
        <dbReference type="ARBA" id="ARBA00004496"/>
    </source>
</evidence>
<keyword evidence="14" id="KW-1185">Reference proteome</keyword>
<dbReference type="GO" id="GO:0005524">
    <property type="term" value="F:ATP binding"/>
    <property type="evidence" value="ECO:0007669"/>
    <property type="project" value="UniProtKB-KW"/>
</dbReference>
<keyword evidence="8" id="KW-0648">Protein biosynthesis</keyword>
<keyword evidence="9" id="KW-0030">Aminoacyl-tRNA synthetase</keyword>
<evidence type="ECO:0000259" key="12">
    <source>
        <dbReference type="PROSITE" id="PS50862"/>
    </source>
</evidence>
<evidence type="ECO:0000313" key="14">
    <source>
        <dbReference type="Proteomes" id="UP000054321"/>
    </source>
</evidence>
<evidence type="ECO:0000256" key="11">
    <source>
        <dbReference type="SAM" id="MobiDB-lite"/>
    </source>
</evidence>
<evidence type="ECO:0000256" key="4">
    <source>
        <dbReference type="ARBA" id="ARBA00022490"/>
    </source>
</evidence>
<evidence type="ECO:0000256" key="10">
    <source>
        <dbReference type="ARBA" id="ARBA00047904"/>
    </source>
</evidence>
<sequence>MSFLKKPFKKLKDININASGDESSGGSTPGTPKRSNSKLKFAEGTNDASGTSTPDPRRRSREIIQEERQRRSMDKERLKVEQKKRQQLARIASENFMREGPEEVTSLYRPFSMNMSKRWNHENRQLFKELDFEKKEGQVISFRARIHTIRRMSARLVFIVFRQQTITIQGVLQGFQPHSEGGPATPNGTIPERMVRSVERYPNETIVVVHAKLRKSPQRIKNATVHDYELEVYEVHKVVSLAENVPFSVYDAENINRDKEDADEGDDAGEEISSPISPLDPENMSLSSQDLSRRSTDMSRVSQDLLSRSSLELSRKTRSLPQRVRLNNRIVDLRTAPSQAIFRIQSGICNLFRTYLDAQGFIEIHTPKLQGGATESGASVFELNYFGRPAFLAQSPQLAKQMCMAADFERVYEIGPVFRAEDSNTPRHLTEYTGMDLEMALEEHYHEALDIIDGMYGKPPSPLEDLATRAEIRLGALVREKYKTDYYILDKFPASVRPFYTMPDPGDDRYTNSFDIFMRGQEILSGGQRIHDSTFLEKKIKAQGIKPESMAEYLEGFRWGAPPHAGCGIGLERLTYLFLNLGNIRLASMYHRDPKSFPPRPPTLKLRHEEASTITPPWENAEYLAQQEEDADSPAYKGKLQPLEKLIANYGDAANTSWLDTRYKVWRHPMTGAAQGYVIQGNYLISVGTPLCAKSQLPQVVSAYLNYLKEDHRDKKPLWMIVGAEVEEYLGEKFQWRTIGCIAEERADPRNNPALKDNDLARKVRHAEKEGIKNMEMPSNQPLPEEFKTKVDARVADWQKGRKGTQVHLTQIRPWIDEEHRRYYYAQGADGTIHAICVLHQLSPQNGYQVKFSLEFPGAPSGTIESLILYAMKQISVADPEAKQVTFGTGALPTLEGGRNLGKRKVMMLKKAYETINKQFKLTNKSEFREKMGSFNDPVYVCYPQGGLGAGGIRAIMGFLEDE</sequence>
<evidence type="ECO:0000256" key="5">
    <source>
        <dbReference type="ARBA" id="ARBA00022598"/>
    </source>
</evidence>
<organism evidence="13 14">
    <name type="scientific">Oidiodendron maius (strain Zn)</name>
    <dbReference type="NCBI Taxonomy" id="913774"/>
    <lineage>
        <taxon>Eukaryota</taxon>
        <taxon>Fungi</taxon>
        <taxon>Dikarya</taxon>
        <taxon>Ascomycota</taxon>
        <taxon>Pezizomycotina</taxon>
        <taxon>Leotiomycetes</taxon>
        <taxon>Leotiomycetes incertae sedis</taxon>
        <taxon>Myxotrichaceae</taxon>
        <taxon>Oidiodendron</taxon>
    </lineage>
</organism>
<dbReference type="InterPro" id="IPR006195">
    <property type="entry name" value="aa-tRNA-synth_II"/>
</dbReference>
<dbReference type="PANTHER" id="PTHR43450:SF2">
    <property type="entry name" value="ASPARTATE--TRNA LIGASE"/>
    <property type="match status" value="1"/>
</dbReference>
<evidence type="ECO:0000256" key="7">
    <source>
        <dbReference type="ARBA" id="ARBA00022840"/>
    </source>
</evidence>